<keyword evidence="5" id="KW-0732">Signal</keyword>
<organism evidence="8 9">
    <name type="scientific">Pyrocoelia pectoralis</name>
    <dbReference type="NCBI Taxonomy" id="417401"/>
    <lineage>
        <taxon>Eukaryota</taxon>
        <taxon>Metazoa</taxon>
        <taxon>Ecdysozoa</taxon>
        <taxon>Arthropoda</taxon>
        <taxon>Hexapoda</taxon>
        <taxon>Insecta</taxon>
        <taxon>Pterygota</taxon>
        <taxon>Neoptera</taxon>
        <taxon>Endopterygota</taxon>
        <taxon>Coleoptera</taxon>
        <taxon>Polyphaga</taxon>
        <taxon>Elateriformia</taxon>
        <taxon>Elateroidea</taxon>
        <taxon>Lampyridae</taxon>
        <taxon>Lampyrinae</taxon>
        <taxon>Pyrocoelia</taxon>
    </lineage>
</organism>
<evidence type="ECO:0000259" key="7">
    <source>
        <dbReference type="PROSITE" id="PS00624"/>
    </source>
</evidence>
<evidence type="ECO:0000256" key="2">
    <source>
        <dbReference type="PIRSR" id="PIRSR000137-1"/>
    </source>
</evidence>
<feature type="binding site" evidence="3">
    <location>
        <position position="277"/>
    </location>
    <ligand>
        <name>FAD</name>
        <dbReference type="ChEBI" id="CHEBI:57692"/>
    </ligand>
</feature>
<accession>A0AAN7VEF4</accession>
<comment type="cofactor">
    <cofactor evidence="3">
        <name>FAD</name>
        <dbReference type="ChEBI" id="CHEBI:57692"/>
    </cofactor>
</comment>
<feature type="active site" description="Proton donor" evidence="2">
    <location>
        <position position="547"/>
    </location>
</feature>
<keyword evidence="9" id="KW-1185">Reference proteome</keyword>
<evidence type="ECO:0000256" key="4">
    <source>
        <dbReference type="RuleBase" id="RU003968"/>
    </source>
</evidence>
<dbReference type="GO" id="GO:0050660">
    <property type="term" value="F:flavin adenine dinucleotide binding"/>
    <property type="evidence" value="ECO:0007669"/>
    <property type="project" value="InterPro"/>
</dbReference>
<comment type="similarity">
    <text evidence="1 4">Belongs to the GMC oxidoreductase family.</text>
</comment>
<feature type="binding site" evidence="3">
    <location>
        <position position="146"/>
    </location>
    <ligand>
        <name>FAD</name>
        <dbReference type="ChEBI" id="CHEBI:57692"/>
    </ligand>
</feature>
<dbReference type="Gene3D" id="3.30.560.10">
    <property type="entry name" value="Glucose Oxidase, domain 3"/>
    <property type="match status" value="1"/>
</dbReference>
<dbReference type="PANTHER" id="PTHR11552:SF158">
    <property type="entry name" value="GH23626P-RELATED"/>
    <property type="match status" value="1"/>
</dbReference>
<name>A0AAN7VEF4_9COLE</name>
<evidence type="ECO:0000313" key="9">
    <source>
        <dbReference type="Proteomes" id="UP001329430"/>
    </source>
</evidence>
<proteinExistence type="inferred from homology"/>
<dbReference type="Pfam" id="PF00732">
    <property type="entry name" value="GMC_oxred_N"/>
    <property type="match status" value="1"/>
</dbReference>
<dbReference type="PROSITE" id="PS00623">
    <property type="entry name" value="GMC_OXRED_1"/>
    <property type="match status" value="1"/>
</dbReference>
<feature type="domain" description="Glucose-methanol-choline oxidoreductase N-terminal" evidence="7">
    <location>
        <begin position="313"/>
        <end position="327"/>
    </location>
</feature>
<dbReference type="Pfam" id="PF05199">
    <property type="entry name" value="GMC_oxred_C"/>
    <property type="match status" value="1"/>
</dbReference>
<dbReference type="SUPFAM" id="SSF51905">
    <property type="entry name" value="FAD/NAD(P)-binding domain"/>
    <property type="match status" value="1"/>
</dbReference>
<reference evidence="8 9" key="1">
    <citation type="journal article" date="2024" name="Insects">
        <title>An Improved Chromosome-Level Genome Assembly of the Firefly Pyrocoelia pectoralis.</title>
        <authorList>
            <person name="Fu X."/>
            <person name="Meyer-Rochow V.B."/>
            <person name="Ballantyne L."/>
            <person name="Zhu X."/>
        </authorList>
    </citation>
    <scope>NUCLEOTIDE SEQUENCE [LARGE SCALE GENOMIC DNA]</scope>
    <source>
        <strain evidence="8">XCY_ONT2</strain>
    </source>
</reference>
<feature type="signal peptide" evidence="5">
    <location>
        <begin position="1"/>
        <end position="18"/>
    </location>
</feature>
<dbReference type="Proteomes" id="UP001329430">
    <property type="component" value="Chromosome 5"/>
</dbReference>
<evidence type="ECO:0000256" key="5">
    <source>
        <dbReference type="SAM" id="SignalP"/>
    </source>
</evidence>
<dbReference type="InterPro" id="IPR036188">
    <property type="entry name" value="FAD/NAD-bd_sf"/>
</dbReference>
<gene>
    <name evidence="8" type="ORF">RI129_007896</name>
</gene>
<feature type="domain" description="Glucose-methanol-choline oxidoreductase N-terminal" evidence="6">
    <location>
        <begin position="140"/>
        <end position="163"/>
    </location>
</feature>
<keyword evidence="3 4" id="KW-0274">FAD</keyword>
<evidence type="ECO:0000313" key="8">
    <source>
        <dbReference type="EMBL" id="KAK5644051.1"/>
    </source>
</evidence>
<feature type="active site" description="Proton acceptor" evidence="2">
    <location>
        <position position="591"/>
    </location>
</feature>
<dbReference type="GO" id="GO:0016614">
    <property type="term" value="F:oxidoreductase activity, acting on CH-OH group of donors"/>
    <property type="evidence" value="ECO:0007669"/>
    <property type="project" value="InterPro"/>
</dbReference>
<dbReference type="AlphaFoldDB" id="A0AAN7VEF4"/>
<protein>
    <recommendedName>
        <fullName evidence="6 7">Glucose-methanol-choline oxidoreductase N-terminal domain-containing protein</fullName>
    </recommendedName>
</protein>
<dbReference type="InterPro" id="IPR007867">
    <property type="entry name" value="GMC_OxRtase_C"/>
</dbReference>
<evidence type="ECO:0000256" key="1">
    <source>
        <dbReference type="ARBA" id="ARBA00010790"/>
    </source>
</evidence>
<evidence type="ECO:0000256" key="3">
    <source>
        <dbReference type="PIRSR" id="PIRSR000137-2"/>
    </source>
</evidence>
<dbReference type="PIRSF" id="PIRSF000137">
    <property type="entry name" value="Alcohol_oxidase"/>
    <property type="match status" value="1"/>
</dbReference>
<dbReference type="InterPro" id="IPR012132">
    <property type="entry name" value="GMC_OxRdtase"/>
</dbReference>
<sequence>MLIKLVTQFLLLTSVVFCSNDEVDFYVKLIEEETGRAYTALPTDSSGYQPKYESMSYFGNFDYIIVGAGSAGAVVANRLSEDLDRSVLLIEAGGYETDFTDIPLMNEYTKGLEFNWNYNTTPQTTACLGMLDKECPYPVGKGLGGTSIINALMYVRGNQKDFNNWYQQGNPGWAYDDVLPYFIKSESSHVNGDRGYHGYDGYLNVEYHKPSSPELAAFLQANIDLGRKIIDYNGKEQLGVAQTQHNTKNGKRHSTGRAFIDPVKHRPNLKILTHRLVTKILIDKNRKAYGVLFSGNGKLYSATVTREIIVSAGSIASPQLLMLSGIGPRAHLVSKSIPVIQSLSVGENFQDHATYFALNFITNYTEPHKSLEQNVVDYLNSSGPFTIPGNSQGLGFFRTKLSKTPNYPDIELIMNPSNSTGNSVQRVYHYNDEVINTIYKDINPSQTFSLIVILLHPKSRGTIKLKSNSPYEYPLIDPKFFSDPGNEDLETMYQGIKLALEIVDTEPFKKLGAKLMYAPLPACKRHWYLSRKFWYCQIRQLTSHIYHPIGTCKMGPNPFSGAVVDHELKVHGVDNLRVADASIIPEATSGHTNAVAIMIGEKVSDLIKGSYS</sequence>
<keyword evidence="4" id="KW-0285">Flavoprotein</keyword>
<dbReference type="Gene3D" id="3.50.50.60">
    <property type="entry name" value="FAD/NAD(P)-binding domain"/>
    <property type="match status" value="1"/>
</dbReference>
<dbReference type="EMBL" id="JAVRBK010000005">
    <property type="protein sequence ID" value="KAK5644051.1"/>
    <property type="molecule type" value="Genomic_DNA"/>
</dbReference>
<dbReference type="SUPFAM" id="SSF54373">
    <property type="entry name" value="FAD-linked reductases, C-terminal domain"/>
    <property type="match status" value="1"/>
</dbReference>
<evidence type="ECO:0000259" key="6">
    <source>
        <dbReference type="PROSITE" id="PS00623"/>
    </source>
</evidence>
<dbReference type="PANTHER" id="PTHR11552">
    <property type="entry name" value="GLUCOSE-METHANOL-CHOLINE GMC OXIDOREDUCTASE"/>
    <property type="match status" value="1"/>
</dbReference>
<feature type="chain" id="PRO_5042853122" description="Glucose-methanol-choline oxidoreductase N-terminal domain-containing protein" evidence="5">
    <location>
        <begin position="19"/>
        <end position="612"/>
    </location>
</feature>
<comment type="caution">
    <text evidence="8">The sequence shown here is derived from an EMBL/GenBank/DDBJ whole genome shotgun (WGS) entry which is preliminary data.</text>
</comment>
<dbReference type="InterPro" id="IPR000172">
    <property type="entry name" value="GMC_OxRdtase_N"/>
</dbReference>
<dbReference type="PROSITE" id="PS00624">
    <property type="entry name" value="GMC_OXRED_2"/>
    <property type="match status" value="1"/>
</dbReference>